<evidence type="ECO:0000256" key="8">
    <source>
        <dbReference type="ARBA" id="ARBA00023136"/>
    </source>
</evidence>
<dbReference type="PROSITE" id="PS51007">
    <property type="entry name" value="CYTC"/>
    <property type="match status" value="1"/>
</dbReference>
<dbReference type="GO" id="GO:0009055">
    <property type="term" value="F:electron transfer activity"/>
    <property type="evidence" value="ECO:0007669"/>
    <property type="project" value="InterPro"/>
</dbReference>
<dbReference type="GO" id="GO:0046872">
    <property type="term" value="F:metal ion binding"/>
    <property type="evidence" value="ECO:0007669"/>
    <property type="project" value="UniProtKB-KW"/>
</dbReference>
<evidence type="ECO:0000256" key="4">
    <source>
        <dbReference type="ARBA" id="ARBA00022692"/>
    </source>
</evidence>
<feature type="binding site" description="covalent" evidence="9">
    <location>
        <position position="33"/>
    </location>
    <ligand>
        <name>heme c</name>
        <dbReference type="ChEBI" id="CHEBI:61717"/>
    </ligand>
</feature>
<evidence type="ECO:0000256" key="5">
    <source>
        <dbReference type="ARBA" id="ARBA00022723"/>
    </source>
</evidence>
<evidence type="ECO:0000256" key="1">
    <source>
        <dbReference type="ARBA" id="ARBA00004370"/>
    </source>
</evidence>
<evidence type="ECO:0000256" key="12">
    <source>
        <dbReference type="SAM" id="SignalP"/>
    </source>
</evidence>
<dbReference type="SUPFAM" id="SSF46626">
    <property type="entry name" value="Cytochrome c"/>
    <property type="match status" value="1"/>
</dbReference>
<dbReference type="InterPro" id="IPR036909">
    <property type="entry name" value="Cyt_c-like_dom_sf"/>
</dbReference>
<keyword evidence="4 11" id="KW-0812">Transmembrane</keyword>
<dbReference type="Gene3D" id="1.10.760.10">
    <property type="entry name" value="Cytochrome c-like domain"/>
    <property type="match status" value="1"/>
</dbReference>
<keyword evidence="6 11" id="KW-1133">Transmembrane helix</keyword>
<evidence type="ECO:0000256" key="7">
    <source>
        <dbReference type="ARBA" id="ARBA00023004"/>
    </source>
</evidence>
<feature type="binding site" description="covalent" evidence="9">
    <location>
        <position position="36"/>
    </location>
    <ligand>
        <name>heme c</name>
        <dbReference type="ChEBI" id="CHEBI:61717"/>
    </ligand>
</feature>
<dbReference type="PANTHER" id="PTHR10266">
    <property type="entry name" value="CYTOCHROME C1"/>
    <property type="match status" value="1"/>
</dbReference>
<feature type="chain" id="PRO_5021898125" description="Cytochrome c1" evidence="12">
    <location>
        <begin position="19"/>
        <end position="235"/>
    </location>
</feature>
<dbReference type="InterPro" id="IPR009056">
    <property type="entry name" value="Cyt_c-like_dom"/>
</dbReference>
<evidence type="ECO:0000313" key="15">
    <source>
        <dbReference type="Proteomes" id="UP000321230"/>
    </source>
</evidence>
<dbReference type="PANTHER" id="PTHR10266:SF3">
    <property type="entry name" value="CYTOCHROME C1, HEME PROTEIN, MITOCHONDRIAL"/>
    <property type="match status" value="1"/>
</dbReference>
<evidence type="ECO:0000256" key="2">
    <source>
        <dbReference type="ARBA" id="ARBA00016165"/>
    </source>
</evidence>
<dbReference type="OrthoDB" id="9808471at2"/>
<dbReference type="AlphaFoldDB" id="A0A511B2T5"/>
<evidence type="ECO:0000313" key="14">
    <source>
        <dbReference type="EMBL" id="GEK94112.1"/>
    </source>
</evidence>
<comment type="subcellular location">
    <subcellularLocation>
        <location evidence="1">Membrane</location>
    </subcellularLocation>
</comment>
<feature type="signal peptide" evidence="12">
    <location>
        <begin position="1"/>
        <end position="18"/>
    </location>
</feature>
<protein>
    <recommendedName>
        <fullName evidence="2">Cytochrome c1</fullName>
    </recommendedName>
</protein>
<sequence>MRWMLLALGLLGGVSAHASTSEQRGFKVFRQVCSTCHSLDHVAYADLSGLGLTQDQIKEYAAQHQVPDGLDEDGDPKTRVARPTDLIGSPYAGEAMARMANHGSVPPDFSRRAMTQKGGVAWIVRMLQSYAEAPAGRKLPPGSYYNTAMPHGHIGMPQPLHDGQISYEDGTPATTKQMAEDLGAFLEWTARPHLAARHLVGVFVLLYLAGMYVLLLLMKRRVWSRLRQTDASRNF</sequence>
<accession>A0A511B2T5</accession>
<keyword evidence="8 11" id="KW-0472">Membrane</keyword>
<evidence type="ECO:0000256" key="6">
    <source>
        <dbReference type="ARBA" id="ARBA00022989"/>
    </source>
</evidence>
<evidence type="ECO:0000256" key="10">
    <source>
        <dbReference type="SAM" id="MobiDB-lite"/>
    </source>
</evidence>
<feature type="domain" description="Cytochrome c" evidence="13">
    <location>
        <begin position="20"/>
        <end position="190"/>
    </location>
</feature>
<keyword evidence="3 9" id="KW-0349">Heme</keyword>
<name>A0A511B2T5_9PROT</name>
<feature type="transmembrane region" description="Helical" evidence="11">
    <location>
        <begin position="199"/>
        <end position="218"/>
    </location>
</feature>
<gene>
    <name evidence="14" type="ORF">GWA01_18820</name>
</gene>
<dbReference type="Pfam" id="PF02167">
    <property type="entry name" value="Cytochrom_C1"/>
    <property type="match status" value="1"/>
</dbReference>
<dbReference type="GO" id="GO:0016020">
    <property type="term" value="C:membrane"/>
    <property type="evidence" value="ECO:0007669"/>
    <property type="project" value="UniProtKB-SubCell"/>
</dbReference>
<proteinExistence type="predicted"/>
<dbReference type="RefSeq" id="WP_146796837.1">
    <property type="nucleotide sequence ID" value="NZ_BARC01000006.1"/>
</dbReference>
<evidence type="ECO:0000256" key="3">
    <source>
        <dbReference type="ARBA" id="ARBA00022617"/>
    </source>
</evidence>
<keyword evidence="5 9" id="KW-0479">Metal-binding</keyword>
<dbReference type="Proteomes" id="UP000321230">
    <property type="component" value="Unassembled WGS sequence"/>
</dbReference>
<evidence type="ECO:0000256" key="9">
    <source>
        <dbReference type="PIRSR" id="PIRSR602326-1"/>
    </source>
</evidence>
<dbReference type="EMBL" id="BJUZ01000002">
    <property type="protein sequence ID" value="GEK94112.1"/>
    <property type="molecule type" value="Genomic_DNA"/>
</dbReference>
<evidence type="ECO:0000259" key="13">
    <source>
        <dbReference type="PROSITE" id="PS51007"/>
    </source>
</evidence>
<dbReference type="GO" id="GO:0020037">
    <property type="term" value="F:heme binding"/>
    <property type="evidence" value="ECO:0007669"/>
    <property type="project" value="InterPro"/>
</dbReference>
<organism evidence="14 15">
    <name type="scientific">Gluconobacter wancherniae NBRC 103581</name>
    <dbReference type="NCBI Taxonomy" id="656744"/>
    <lineage>
        <taxon>Bacteria</taxon>
        <taxon>Pseudomonadati</taxon>
        <taxon>Pseudomonadota</taxon>
        <taxon>Alphaproteobacteria</taxon>
        <taxon>Acetobacterales</taxon>
        <taxon>Acetobacteraceae</taxon>
        <taxon>Gluconobacter</taxon>
    </lineage>
</organism>
<dbReference type="PRINTS" id="PR00603">
    <property type="entry name" value="CYTOCHROMEC1"/>
</dbReference>
<keyword evidence="7 9" id="KW-0408">Iron</keyword>
<keyword evidence="12" id="KW-0732">Signal</keyword>
<comment type="caution">
    <text evidence="14">The sequence shown here is derived from an EMBL/GenBank/DDBJ whole genome shotgun (WGS) entry which is preliminary data.</text>
</comment>
<feature type="binding site" description="covalent" evidence="9">
    <location>
        <position position="37"/>
    </location>
    <ligand>
        <name>heme c</name>
        <dbReference type="ChEBI" id="CHEBI:61717"/>
    </ligand>
</feature>
<feature type="binding site" description="covalent" evidence="9">
    <location>
        <position position="156"/>
    </location>
    <ligand>
        <name>heme c</name>
        <dbReference type="ChEBI" id="CHEBI:61717"/>
    </ligand>
</feature>
<dbReference type="InterPro" id="IPR002326">
    <property type="entry name" value="Cyt_c1"/>
</dbReference>
<keyword evidence="15" id="KW-1185">Reference proteome</keyword>
<evidence type="ECO:0000256" key="11">
    <source>
        <dbReference type="SAM" id="Phobius"/>
    </source>
</evidence>
<comment type="cofactor">
    <cofactor evidence="9">
        <name>heme c</name>
        <dbReference type="ChEBI" id="CHEBI:61717"/>
    </cofactor>
    <text evidence="9">Binds 1 heme c group covalently per subunit.</text>
</comment>
<reference evidence="14 15" key="1">
    <citation type="submission" date="2019-07" db="EMBL/GenBank/DDBJ databases">
        <title>Whole genome shotgun sequence of Gluconobacter wancherniae NBRC 103581.</title>
        <authorList>
            <person name="Hosoyama A."/>
            <person name="Uohara A."/>
            <person name="Ohji S."/>
            <person name="Ichikawa N."/>
        </authorList>
    </citation>
    <scope>NUCLEOTIDE SEQUENCE [LARGE SCALE GENOMIC DNA]</scope>
    <source>
        <strain evidence="14 15">NBRC 103581</strain>
    </source>
</reference>
<feature type="region of interest" description="Disordered" evidence="10">
    <location>
        <begin position="65"/>
        <end position="86"/>
    </location>
</feature>